<dbReference type="EMBL" id="QGGG01000014">
    <property type="protein sequence ID" value="PWJ79792.1"/>
    <property type="molecule type" value="Genomic_DNA"/>
</dbReference>
<dbReference type="Proteomes" id="UP000245396">
    <property type="component" value="Unassembled WGS sequence"/>
</dbReference>
<sequence>MNVDPLSPGQADLAETPRAQHARAIVPDLANRFHLTAKEACEVAREYGLRLARAG</sequence>
<name>A0A316CKM7_PSESE</name>
<gene>
    <name evidence="1" type="ORF">C7441_11469</name>
</gene>
<organism evidence="1 2">
    <name type="scientific">Pseudaminobacter salicylatoxidans</name>
    <dbReference type="NCBI Taxonomy" id="93369"/>
    <lineage>
        <taxon>Bacteria</taxon>
        <taxon>Pseudomonadati</taxon>
        <taxon>Pseudomonadota</taxon>
        <taxon>Alphaproteobacteria</taxon>
        <taxon>Hyphomicrobiales</taxon>
        <taxon>Phyllobacteriaceae</taxon>
        <taxon>Pseudaminobacter</taxon>
    </lineage>
</organism>
<accession>A0A316CKM7</accession>
<evidence type="ECO:0000313" key="2">
    <source>
        <dbReference type="Proteomes" id="UP000245396"/>
    </source>
</evidence>
<keyword evidence="2" id="KW-1185">Reference proteome</keyword>
<proteinExistence type="predicted"/>
<comment type="caution">
    <text evidence="1">The sequence shown here is derived from an EMBL/GenBank/DDBJ whole genome shotgun (WGS) entry which is preliminary data.</text>
</comment>
<protein>
    <submittedName>
        <fullName evidence="1">Uncharacterized protein</fullName>
    </submittedName>
</protein>
<reference evidence="1 2" key="1">
    <citation type="submission" date="2018-05" db="EMBL/GenBank/DDBJ databases">
        <title>Genomic Encyclopedia of Type Strains, Phase IV (KMG-IV): sequencing the most valuable type-strain genomes for metagenomic binning, comparative biology and taxonomic classification.</title>
        <authorList>
            <person name="Goeker M."/>
        </authorList>
    </citation>
    <scope>NUCLEOTIDE SEQUENCE [LARGE SCALE GENOMIC DNA]</scope>
    <source>
        <strain evidence="1 2">DSM 6986</strain>
    </source>
</reference>
<dbReference type="AlphaFoldDB" id="A0A316CKM7"/>
<evidence type="ECO:0000313" key="1">
    <source>
        <dbReference type="EMBL" id="PWJ79792.1"/>
    </source>
</evidence>